<dbReference type="AlphaFoldDB" id="A0A017RTQ0"/>
<dbReference type="EMBL" id="AZQP01000032">
    <property type="protein sequence ID" value="EYE87976.1"/>
    <property type="molecule type" value="Genomic_DNA"/>
</dbReference>
<dbReference type="Pfam" id="PF01734">
    <property type="entry name" value="Patatin"/>
    <property type="match status" value="1"/>
</dbReference>
<dbReference type="SUPFAM" id="SSF52151">
    <property type="entry name" value="FabD/lysophospholipase-like"/>
    <property type="match status" value="1"/>
</dbReference>
<keyword evidence="2" id="KW-0442">Lipid degradation</keyword>
<sequence>MYADLVFEGGGVKGIGFAGAISSLEQRGYKFQRVAGTSAGAIIASLIAVGYTSEEIKDIIFNLDYTRFLDRDSLQSIPLIGPIGGFIFEKAIYSGDYLENLLRDLFIKKGKTKFKDVKLDGKWRLKIIATDITNKEMLILPDDITKYGINPDDLDIALAVRMSTAIPFYFKPVILKKENKQCFIVDGGVVSNFPVWIFDIEGTPRWPTFGLKFLECNLSNTAKGKRNIIHYAIDIIDTMVEENELRHIRESDFIRTITIPTNGIRTTEFNITSEKSMKLFASGYKSVEEFLEHWDFENYKKRYRERG</sequence>
<organism evidence="4 5">
    <name type="scientific">Fervidicella metallireducens AeB</name>
    <dbReference type="NCBI Taxonomy" id="1403537"/>
    <lineage>
        <taxon>Bacteria</taxon>
        <taxon>Bacillati</taxon>
        <taxon>Bacillota</taxon>
        <taxon>Clostridia</taxon>
        <taxon>Eubacteriales</taxon>
        <taxon>Clostridiaceae</taxon>
        <taxon>Fervidicella</taxon>
    </lineage>
</organism>
<evidence type="ECO:0000256" key="1">
    <source>
        <dbReference type="ARBA" id="ARBA00023098"/>
    </source>
</evidence>
<dbReference type="Gene3D" id="3.40.1090.10">
    <property type="entry name" value="Cytosolic phospholipase A2 catalytic domain"/>
    <property type="match status" value="2"/>
</dbReference>
<feature type="active site" description="Proton acceptor" evidence="2">
    <location>
        <position position="186"/>
    </location>
</feature>
<evidence type="ECO:0000313" key="4">
    <source>
        <dbReference type="EMBL" id="EYE87976.1"/>
    </source>
</evidence>
<feature type="short sequence motif" description="GXSXG" evidence="2">
    <location>
        <begin position="36"/>
        <end position="40"/>
    </location>
</feature>
<evidence type="ECO:0000256" key="2">
    <source>
        <dbReference type="PROSITE-ProRule" id="PRU01161"/>
    </source>
</evidence>
<gene>
    <name evidence="4" type="ORF">Q428_10420</name>
</gene>
<dbReference type="InterPro" id="IPR052580">
    <property type="entry name" value="Lipid_Hydrolase"/>
</dbReference>
<dbReference type="InterPro" id="IPR016035">
    <property type="entry name" value="Acyl_Trfase/lysoPLipase"/>
</dbReference>
<dbReference type="Proteomes" id="UP000019681">
    <property type="component" value="Unassembled WGS sequence"/>
</dbReference>
<feature type="active site" description="Nucleophile" evidence="2">
    <location>
        <position position="38"/>
    </location>
</feature>
<dbReference type="STRING" id="1403537.Q428_10420"/>
<keyword evidence="1 2" id="KW-0443">Lipid metabolism</keyword>
<protein>
    <submittedName>
        <fullName evidence="4">Phospholipase</fullName>
    </submittedName>
</protein>
<dbReference type="PANTHER" id="PTHR46394:SF1">
    <property type="entry name" value="PNPLA DOMAIN-CONTAINING PROTEIN"/>
    <property type="match status" value="1"/>
</dbReference>
<dbReference type="PROSITE" id="PS51635">
    <property type="entry name" value="PNPLA"/>
    <property type="match status" value="1"/>
</dbReference>
<accession>A0A017RTQ0</accession>
<dbReference type="GO" id="GO:0016787">
    <property type="term" value="F:hydrolase activity"/>
    <property type="evidence" value="ECO:0007669"/>
    <property type="project" value="UniProtKB-UniRule"/>
</dbReference>
<feature type="domain" description="PNPLA" evidence="3">
    <location>
        <begin position="5"/>
        <end position="199"/>
    </location>
</feature>
<proteinExistence type="predicted"/>
<dbReference type="GO" id="GO:0016042">
    <property type="term" value="P:lipid catabolic process"/>
    <property type="evidence" value="ECO:0007669"/>
    <property type="project" value="UniProtKB-UniRule"/>
</dbReference>
<feature type="short sequence motif" description="GXGXXG" evidence="2">
    <location>
        <begin position="9"/>
        <end position="14"/>
    </location>
</feature>
<dbReference type="InterPro" id="IPR002641">
    <property type="entry name" value="PNPLA_dom"/>
</dbReference>
<feature type="short sequence motif" description="DGA/G" evidence="2">
    <location>
        <begin position="186"/>
        <end position="188"/>
    </location>
</feature>
<reference evidence="4 5" key="1">
    <citation type="journal article" date="2014" name="Genome Announc.">
        <title>Draft Genome Sequence of Fervidicella metallireducens Strain AeBT, an Iron-Reducing Thermoanaerobe from the Great Artesian Basin.</title>
        <authorList>
            <person name="Patel B.K."/>
        </authorList>
    </citation>
    <scope>NUCLEOTIDE SEQUENCE [LARGE SCALE GENOMIC DNA]</scope>
    <source>
        <strain evidence="4 5">AeB</strain>
    </source>
</reference>
<name>A0A017RTQ0_9CLOT</name>
<keyword evidence="5" id="KW-1185">Reference proteome</keyword>
<comment type="caution">
    <text evidence="4">The sequence shown here is derived from an EMBL/GenBank/DDBJ whole genome shotgun (WGS) entry which is preliminary data.</text>
</comment>
<evidence type="ECO:0000259" key="3">
    <source>
        <dbReference type="PROSITE" id="PS51635"/>
    </source>
</evidence>
<keyword evidence="2" id="KW-0378">Hydrolase</keyword>
<evidence type="ECO:0000313" key="5">
    <source>
        <dbReference type="Proteomes" id="UP000019681"/>
    </source>
</evidence>
<dbReference type="PANTHER" id="PTHR46394">
    <property type="entry name" value="ANNEXIN"/>
    <property type="match status" value="1"/>
</dbReference>
<dbReference type="CDD" id="cd07207">
    <property type="entry name" value="Pat_ExoU_VipD_like"/>
    <property type="match status" value="1"/>
</dbReference>